<evidence type="ECO:0000313" key="1">
    <source>
        <dbReference type="EMBL" id="QHT17181.1"/>
    </source>
</evidence>
<reference evidence="1" key="1">
    <citation type="journal article" date="2020" name="Nature">
        <title>Giant virus diversity and host interactions through global metagenomics.</title>
        <authorList>
            <person name="Schulz F."/>
            <person name="Roux S."/>
            <person name="Paez-Espino D."/>
            <person name="Jungbluth S."/>
            <person name="Walsh D.A."/>
            <person name="Denef V.J."/>
            <person name="McMahon K.D."/>
            <person name="Konstantinidis K.T."/>
            <person name="Eloe-Fadrosh E.A."/>
            <person name="Kyrpides N.C."/>
            <person name="Woyke T."/>
        </authorList>
    </citation>
    <scope>NUCLEOTIDE SEQUENCE</scope>
    <source>
        <strain evidence="1">GVMAG-M-3300023174-24</strain>
    </source>
</reference>
<name>A0A6C0DL55_9ZZZZ</name>
<sequence>MKINNNNFDVFTYYYYYLNSFTLRKLKNLQNKVGSIFFFGHF</sequence>
<dbReference type="EMBL" id="MN739632">
    <property type="protein sequence ID" value="QHT17181.1"/>
    <property type="molecule type" value="Genomic_DNA"/>
</dbReference>
<organism evidence="1">
    <name type="scientific">viral metagenome</name>
    <dbReference type="NCBI Taxonomy" id="1070528"/>
    <lineage>
        <taxon>unclassified sequences</taxon>
        <taxon>metagenomes</taxon>
        <taxon>organismal metagenomes</taxon>
    </lineage>
</organism>
<dbReference type="AlphaFoldDB" id="A0A6C0DL55"/>
<accession>A0A6C0DL55</accession>
<proteinExistence type="predicted"/>
<protein>
    <submittedName>
        <fullName evidence="1">Uncharacterized protein</fullName>
    </submittedName>
</protein>